<dbReference type="CDD" id="cd06850">
    <property type="entry name" value="biotinyl_domain"/>
    <property type="match status" value="1"/>
</dbReference>
<feature type="compositionally biased region" description="Low complexity" evidence="7">
    <location>
        <begin position="493"/>
        <end position="503"/>
    </location>
</feature>
<dbReference type="InterPro" id="IPR016185">
    <property type="entry name" value="PreATP-grasp_dom_sf"/>
</dbReference>
<dbReference type="PROSITE" id="PS50979">
    <property type="entry name" value="BC"/>
    <property type="match status" value="1"/>
</dbReference>
<keyword evidence="2" id="KW-0436">Ligase</keyword>
<dbReference type="SUPFAM" id="SSF51230">
    <property type="entry name" value="Single hybrid motif"/>
    <property type="match status" value="1"/>
</dbReference>
<evidence type="ECO:0000256" key="5">
    <source>
        <dbReference type="ARBA" id="ARBA00023267"/>
    </source>
</evidence>
<keyword evidence="13" id="KW-1185">Reference proteome</keyword>
<evidence type="ECO:0000259" key="8">
    <source>
        <dbReference type="PROSITE" id="PS50968"/>
    </source>
</evidence>
<feature type="domain" description="Lipoyl-binding" evidence="8">
    <location>
        <begin position="511"/>
        <end position="589"/>
    </location>
</feature>
<dbReference type="GO" id="GO:0046872">
    <property type="term" value="F:metal ion binding"/>
    <property type="evidence" value="ECO:0007669"/>
    <property type="project" value="InterPro"/>
</dbReference>
<dbReference type="Proteomes" id="UP000245768">
    <property type="component" value="Unassembled WGS sequence"/>
</dbReference>
<dbReference type="OrthoDB" id="196847at2759"/>
<feature type="domain" description="ATP-grasp" evidence="9">
    <location>
        <begin position="137"/>
        <end position="341"/>
    </location>
</feature>
<dbReference type="Pfam" id="PF01039">
    <property type="entry name" value="Carboxyl_trans"/>
    <property type="match status" value="1"/>
</dbReference>
<name>A0A316YWT2_9BASI</name>
<dbReference type="InterPro" id="IPR034733">
    <property type="entry name" value="AcCoA_carboxyl_beta"/>
</dbReference>
<dbReference type="InterPro" id="IPR005481">
    <property type="entry name" value="BC-like_N"/>
</dbReference>
<dbReference type="InParanoid" id="A0A316YWT2"/>
<accession>A0A316YWT2</accession>
<evidence type="ECO:0000259" key="9">
    <source>
        <dbReference type="PROSITE" id="PS50975"/>
    </source>
</evidence>
<dbReference type="PROSITE" id="PS50989">
    <property type="entry name" value="COA_CT_CTER"/>
    <property type="match status" value="1"/>
</dbReference>
<dbReference type="InterPro" id="IPR029045">
    <property type="entry name" value="ClpP/crotonase-like_dom_sf"/>
</dbReference>
<proteinExistence type="predicted"/>
<evidence type="ECO:0000259" key="10">
    <source>
        <dbReference type="PROSITE" id="PS50979"/>
    </source>
</evidence>
<dbReference type="InterPro" id="IPR051602">
    <property type="entry name" value="ACC_Biotin_Carboxylase"/>
</dbReference>
<organism evidence="12 13">
    <name type="scientific">Acaromyces ingoldii</name>
    <dbReference type="NCBI Taxonomy" id="215250"/>
    <lineage>
        <taxon>Eukaryota</taxon>
        <taxon>Fungi</taxon>
        <taxon>Dikarya</taxon>
        <taxon>Basidiomycota</taxon>
        <taxon>Ustilaginomycotina</taxon>
        <taxon>Exobasidiomycetes</taxon>
        <taxon>Exobasidiales</taxon>
        <taxon>Cryptobasidiaceae</taxon>
        <taxon>Acaromyces</taxon>
    </lineage>
</organism>
<dbReference type="Pfam" id="PF00364">
    <property type="entry name" value="Biotin_lipoyl"/>
    <property type="match status" value="1"/>
</dbReference>
<protein>
    <submittedName>
        <fullName evidence="12">ClpP/crotonase</fullName>
    </submittedName>
</protein>
<dbReference type="SUPFAM" id="SSF52440">
    <property type="entry name" value="PreATP-grasp domain"/>
    <property type="match status" value="1"/>
</dbReference>
<dbReference type="GO" id="GO:0005524">
    <property type="term" value="F:ATP binding"/>
    <property type="evidence" value="ECO:0007669"/>
    <property type="project" value="UniProtKB-UniRule"/>
</dbReference>
<feature type="region of interest" description="Disordered" evidence="7">
    <location>
        <begin position="589"/>
        <end position="608"/>
    </location>
</feature>
<dbReference type="Pfam" id="PF02785">
    <property type="entry name" value="Biotin_carb_C"/>
    <property type="match status" value="1"/>
</dbReference>
<dbReference type="Pfam" id="PF00289">
    <property type="entry name" value="Biotin_carb_N"/>
    <property type="match status" value="1"/>
</dbReference>
<dbReference type="SMART" id="SM00878">
    <property type="entry name" value="Biotin_carb_C"/>
    <property type="match status" value="1"/>
</dbReference>
<evidence type="ECO:0000259" key="11">
    <source>
        <dbReference type="PROSITE" id="PS50989"/>
    </source>
</evidence>
<keyword evidence="3 6" id="KW-0547">Nucleotide-binding</keyword>
<dbReference type="InterPro" id="IPR011054">
    <property type="entry name" value="Rudment_hybrid_motif"/>
</dbReference>
<dbReference type="InterPro" id="IPR005482">
    <property type="entry name" value="Biotin_COase_C"/>
</dbReference>
<dbReference type="SUPFAM" id="SSF52096">
    <property type="entry name" value="ClpP/crotonase"/>
    <property type="match status" value="2"/>
</dbReference>
<comment type="cofactor">
    <cofactor evidence="1">
        <name>biotin</name>
        <dbReference type="ChEBI" id="CHEBI:57586"/>
    </cofactor>
</comment>
<dbReference type="AlphaFoldDB" id="A0A316YWT2"/>
<dbReference type="PROSITE" id="PS00867">
    <property type="entry name" value="CPSASE_2"/>
    <property type="match status" value="1"/>
</dbReference>
<dbReference type="STRING" id="215250.A0A316YWT2"/>
<evidence type="ECO:0000256" key="3">
    <source>
        <dbReference type="ARBA" id="ARBA00022741"/>
    </source>
</evidence>
<dbReference type="RefSeq" id="XP_025380442.1">
    <property type="nucleotide sequence ID" value="XM_025520429.1"/>
</dbReference>
<dbReference type="Gene3D" id="3.90.226.10">
    <property type="entry name" value="2-enoyl-CoA Hydratase, Chain A, domain 1"/>
    <property type="match status" value="2"/>
</dbReference>
<dbReference type="SUPFAM" id="SSF56059">
    <property type="entry name" value="Glutathione synthetase ATP-binding domain-like"/>
    <property type="match status" value="1"/>
</dbReference>
<dbReference type="Pfam" id="PF02786">
    <property type="entry name" value="CPSase_L_D2"/>
    <property type="match status" value="1"/>
</dbReference>
<gene>
    <name evidence="12" type="ORF">FA10DRAFT_263918</name>
</gene>
<feature type="region of interest" description="Disordered" evidence="7">
    <location>
        <begin position="486"/>
        <end position="520"/>
    </location>
</feature>
<dbReference type="EMBL" id="KZ819634">
    <property type="protein sequence ID" value="PWN93244.1"/>
    <property type="molecule type" value="Genomic_DNA"/>
</dbReference>
<dbReference type="PROSITE" id="PS50975">
    <property type="entry name" value="ATP_GRASP"/>
    <property type="match status" value="1"/>
</dbReference>
<feature type="domain" description="Biotin carboxylation" evidence="10">
    <location>
        <begin position="10"/>
        <end position="482"/>
    </location>
</feature>
<dbReference type="SUPFAM" id="SSF51246">
    <property type="entry name" value="Rudiment single hybrid motif"/>
    <property type="match status" value="1"/>
</dbReference>
<dbReference type="InterPro" id="IPR000089">
    <property type="entry name" value="Biotin_lipoyl"/>
</dbReference>
<dbReference type="PROSITE" id="PS50968">
    <property type="entry name" value="BIOTINYL_LIPOYL"/>
    <property type="match status" value="1"/>
</dbReference>
<dbReference type="InterPro" id="IPR011053">
    <property type="entry name" value="Single_hybrid_motif"/>
</dbReference>
<evidence type="ECO:0000256" key="4">
    <source>
        <dbReference type="ARBA" id="ARBA00022840"/>
    </source>
</evidence>
<sequence length="1155" mass="124728">MSHALTAEGRELGLLIANRGESALRIQASAAQFPLPDAAVRFKPLSIYTQSEVDAAHVLAVPPEQRLLLPGIGPRAYLDDEAIISLAKKNGAWGIAPGYGFLSESVHFAKAVESAGLVWVGPPSDQLALFGDKVSARQLARQCGVPILPGTQGEEASLADVEAFARSVGQRDKIIIKALSGGGGRGMQVVDLATVGVEGARGAYQSCQREAQTAFSDGRVYAERYLEQARHIEVQIVGDGSGNVTHLWERECSLQRRHQKLVEIAPSPTLDEAAAKSVISSALKMAKEGRYKNLGTFEFLYLPTTHEHFFMEANPRIQVEHTITEQITGVDLVAVQLQIALGKMLPEIDSSMSILDRSKQRPRLTSIQIRINSEEFLPDGRVVATGGQLKTFMPPTGPGVRVDTAATAAGYKADPAFDSLLAKVIVTAPSYQSAVNLAQRSLAGFSLTGIETNKAFLAALISHPSVVDNTNVHTRFVEEKFNELHDNSETFKSSPSSPSPSASDTTKQEKQSSLSAPPGQEALEMPMAGIIADLPVKEGDVVEEGQEVAIVESMKMEHVVRAHSPGRITRLVSQKGSSVQSGEPLFFFEPQEDSASTSQSKDAEEEESFDELRDDLKAVLERKKLLQDQARASFVKRRKEAGFLTARENLDLLVDEGSFIEYGDFALAAQRSRMSEERLLSNTSGDGVVIGWATVNRLNFSHSAAPSPARCAIVIYDYLVLAGTQGHFHHLKLDRIFKSVLDNPAPLILYAEGGGGRPGDMDLSNIKVAGMDTPSFALMATIRSRGYPSVGLANGYTFAGNAALLGTCDIVVATEGGKRDAEKRVHTSTGMGGPAMIEGGGLGVFKPEEVGPLRTHTENGGYDVIVPTEVEGASMAKMLIGYFQGPLAKYEYTNEPKRLRTIMPRSRVRAYDVRRIIEVIADDDSFVELGAGWGKSVVTGLMRLQGQPVGILASSVLSPLGGAIDASSALKAIRLIRLLDRTQSMHLVVLCDSPGFMVGPTHEREGGLRIFAEFFEAMARFGEEGGRVFAVTIRKAYGLGAQAMLGGSTLYNFVSASWPTAEFAGMGIEGAVRLAMRKELASIEDEKEREASFRGMVDMMYERGKAENVASLGEIDTVIDPGETRDFLCRGLSTARGRVPKWKRDSEGHLHGPKL</sequence>
<evidence type="ECO:0000256" key="7">
    <source>
        <dbReference type="SAM" id="MobiDB-lite"/>
    </source>
</evidence>
<dbReference type="GO" id="GO:0016874">
    <property type="term" value="F:ligase activity"/>
    <property type="evidence" value="ECO:0007669"/>
    <property type="project" value="UniProtKB-KW"/>
</dbReference>
<dbReference type="Gene3D" id="3.30.470.20">
    <property type="entry name" value="ATP-grasp fold, B domain"/>
    <property type="match status" value="1"/>
</dbReference>
<keyword evidence="5" id="KW-0092">Biotin</keyword>
<evidence type="ECO:0000256" key="1">
    <source>
        <dbReference type="ARBA" id="ARBA00001953"/>
    </source>
</evidence>
<dbReference type="PANTHER" id="PTHR48095:SF5">
    <property type="entry name" value="BLL7292 PROTEIN"/>
    <property type="match status" value="1"/>
</dbReference>
<dbReference type="InterPro" id="IPR005479">
    <property type="entry name" value="CPAse_ATP-bd"/>
</dbReference>
<evidence type="ECO:0000256" key="2">
    <source>
        <dbReference type="ARBA" id="ARBA00022598"/>
    </source>
</evidence>
<dbReference type="GeneID" id="37042345"/>
<dbReference type="InterPro" id="IPR011761">
    <property type="entry name" value="ATP-grasp"/>
</dbReference>
<reference evidence="12 13" key="1">
    <citation type="journal article" date="2018" name="Mol. Biol. Evol.">
        <title>Broad Genomic Sampling Reveals a Smut Pathogenic Ancestry of the Fungal Clade Ustilaginomycotina.</title>
        <authorList>
            <person name="Kijpornyongpan T."/>
            <person name="Mondo S.J."/>
            <person name="Barry K."/>
            <person name="Sandor L."/>
            <person name="Lee J."/>
            <person name="Lipzen A."/>
            <person name="Pangilinan J."/>
            <person name="LaButti K."/>
            <person name="Hainaut M."/>
            <person name="Henrissat B."/>
            <person name="Grigoriev I.V."/>
            <person name="Spatafora J.W."/>
            <person name="Aime M.C."/>
        </authorList>
    </citation>
    <scope>NUCLEOTIDE SEQUENCE [LARGE SCALE GENOMIC DNA]</scope>
    <source>
        <strain evidence="12 13">MCA 4198</strain>
    </source>
</reference>
<evidence type="ECO:0000313" key="12">
    <source>
        <dbReference type="EMBL" id="PWN93244.1"/>
    </source>
</evidence>
<feature type="domain" description="CoA carboxyltransferase C-terminal" evidence="11">
    <location>
        <begin position="895"/>
        <end position="1155"/>
    </location>
</feature>
<dbReference type="InterPro" id="IPR011763">
    <property type="entry name" value="COA_CT_C"/>
</dbReference>
<evidence type="ECO:0000313" key="13">
    <source>
        <dbReference type="Proteomes" id="UP000245768"/>
    </source>
</evidence>
<evidence type="ECO:0000256" key="6">
    <source>
        <dbReference type="PROSITE-ProRule" id="PRU00409"/>
    </source>
</evidence>
<dbReference type="InterPro" id="IPR011764">
    <property type="entry name" value="Biotin_carboxylation_dom"/>
</dbReference>
<keyword evidence="4 6" id="KW-0067">ATP-binding</keyword>
<dbReference type="PANTHER" id="PTHR48095">
    <property type="entry name" value="PYRUVATE CARBOXYLASE SUBUNIT A"/>
    <property type="match status" value="1"/>
</dbReference>
<dbReference type="Gene3D" id="2.40.50.100">
    <property type="match status" value="1"/>
</dbReference>